<protein>
    <submittedName>
        <fullName evidence="1">Uncharacterized protein</fullName>
    </submittedName>
</protein>
<name>A0ACB9MHF5_BAUVA</name>
<reference evidence="1 2" key="1">
    <citation type="journal article" date="2022" name="DNA Res.">
        <title>Chromosomal-level genome assembly of the orchid tree Bauhinia variegata (Leguminosae; Cercidoideae) supports the allotetraploid origin hypothesis of Bauhinia.</title>
        <authorList>
            <person name="Zhong Y."/>
            <person name="Chen Y."/>
            <person name="Zheng D."/>
            <person name="Pang J."/>
            <person name="Liu Y."/>
            <person name="Luo S."/>
            <person name="Meng S."/>
            <person name="Qian L."/>
            <person name="Wei D."/>
            <person name="Dai S."/>
            <person name="Zhou R."/>
        </authorList>
    </citation>
    <scope>NUCLEOTIDE SEQUENCE [LARGE SCALE GENOMIC DNA]</scope>
    <source>
        <strain evidence="1">BV-YZ2020</strain>
    </source>
</reference>
<accession>A0ACB9MHF5</accession>
<comment type="caution">
    <text evidence="1">The sequence shown here is derived from an EMBL/GenBank/DDBJ whole genome shotgun (WGS) entry which is preliminary data.</text>
</comment>
<dbReference type="Proteomes" id="UP000828941">
    <property type="component" value="Chromosome 9"/>
</dbReference>
<proteinExistence type="predicted"/>
<evidence type="ECO:0000313" key="1">
    <source>
        <dbReference type="EMBL" id="KAI4323103.1"/>
    </source>
</evidence>
<organism evidence="1 2">
    <name type="scientific">Bauhinia variegata</name>
    <name type="common">Purple orchid tree</name>
    <name type="synonym">Phanera variegata</name>
    <dbReference type="NCBI Taxonomy" id="167791"/>
    <lineage>
        <taxon>Eukaryota</taxon>
        <taxon>Viridiplantae</taxon>
        <taxon>Streptophyta</taxon>
        <taxon>Embryophyta</taxon>
        <taxon>Tracheophyta</taxon>
        <taxon>Spermatophyta</taxon>
        <taxon>Magnoliopsida</taxon>
        <taxon>eudicotyledons</taxon>
        <taxon>Gunneridae</taxon>
        <taxon>Pentapetalae</taxon>
        <taxon>rosids</taxon>
        <taxon>fabids</taxon>
        <taxon>Fabales</taxon>
        <taxon>Fabaceae</taxon>
        <taxon>Cercidoideae</taxon>
        <taxon>Cercideae</taxon>
        <taxon>Bauhiniinae</taxon>
        <taxon>Bauhinia</taxon>
    </lineage>
</organism>
<keyword evidence="2" id="KW-1185">Reference proteome</keyword>
<gene>
    <name evidence="1" type="ORF">L6164_022735</name>
</gene>
<dbReference type="EMBL" id="CM039434">
    <property type="protein sequence ID" value="KAI4323103.1"/>
    <property type="molecule type" value="Genomic_DNA"/>
</dbReference>
<sequence>MSLNNKALAMALSLGRLMLAVHALAAEDVALKNVAAPEGCMKSFLNITQKVNDMKYPHGTKEYSVSITNQCLTGCKVGNVHLSCNPKIFEIKPIDADKLKHVNGTLDDCIFSSGRPIQYGAVLSFDYAYKSKLKLEVSSLICLP</sequence>
<evidence type="ECO:0000313" key="2">
    <source>
        <dbReference type="Proteomes" id="UP000828941"/>
    </source>
</evidence>